<reference evidence="1 2" key="1">
    <citation type="journal article" date="2014" name="Proc. Natl. Acad. Sci. U.S.A.">
        <title>Thirty-thousand-year-old distant relative of giant icosahedral DNA viruses with a pandoravirus morphology.</title>
        <authorList>
            <person name="Legendre M."/>
            <person name="Bartoli J."/>
            <person name="Shmakova L."/>
            <person name="Jeudy S."/>
            <person name="Labadie K."/>
            <person name="Adrait A."/>
            <person name="Lescot M."/>
            <person name="Poirot O."/>
            <person name="Bertaux L."/>
            <person name="Bruley C."/>
            <person name="Coute Y."/>
            <person name="Rivkina E."/>
            <person name="Abergel C."/>
            <person name="Claverie J.M."/>
        </authorList>
    </citation>
    <scope>NUCLEOTIDE SEQUENCE [LARGE SCALE GENOMIC DNA]</scope>
    <source>
        <strain evidence="1">P1084-T</strain>
    </source>
</reference>
<proteinExistence type="predicted"/>
<dbReference type="GeneID" id="18266331"/>
<protein>
    <submittedName>
        <fullName evidence="1">Uncharacterized protein</fullName>
    </submittedName>
</protein>
<evidence type="ECO:0000313" key="1">
    <source>
        <dbReference type="EMBL" id="AHH01870.1"/>
    </source>
</evidence>
<organism evidence="1 2">
    <name type="scientific">Pithovirus sibericum</name>
    <dbReference type="NCBI Taxonomy" id="1450746"/>
    <lineage>
        <taxon>Viruses</taxon>
        <taxon>Pithoviruses</taxon>
        <taxon>Orthopithovirinae</taxon>
        <taxon>Alphapithovirus</taxon>
        <taxon>Alphapithovirus sibericum</taxon>
    </lineage>
</organism>
<sequence length="88" mass="9703">MEGFCRCETCVKKLSSMICPHCSHFHMETGGSVCSSCGVRICTKCVTFRAWRRSEKGPLPLFNCFPCQKIAIDSGVKVGVFEIGTYGD</sequence>
<dbReference type="RefSeq" id="YP_009001205.1">
    <property type="nucleotide sequence ID" value="NC_023423.1"/>
</dbReference>
<accession>W5SAR2</accession>
<dbReference type="KEGG" id="vg:18266331"/>
<gene>
    <name evidence="1" type="ORF">pv_303</name>
</gene>
<name>W5SAR2_9VIRU</name>
<keyword evidence="2" id="KW-1185">Reference proteome</keyword>
<evidence type="ECO:0000313" key="2">
    <source>
        <dbReference type="Proteomes" id="UP000202176"/>
    </source>
</evidence>
<dbReference type="Proteomes" id="UP000202176">
    <property type="component" value="Segment"/>
</dbReference>
<dbReference type="EMBL" id="KF740664">
    <property type="protein sequence ID" value="AHH01870.1"/>
    <property type="molecule type" value="Genomic_DNA"/>
</dbReference>